<gene>
    <name evidence="4" type="primary">NAA38</name>
    <name evidence="4" type="ORF">OS493_013980</name>
</gene>
<dbReference type="FunFam" id="2.30.30.100:FF:000028">
    <property type="entry name" value="N-alpha-acetyltransferase 38, NatC auxiliary subunit"/>
    <property type="match status" value="1"/>
</dbReference>
<dbReference type="CDD" id="cd06168">
    <property type="entry name" value="LSMD1"/>
    <property type="match status" value="1"/>
</dbReference>
<keyword evidence="5" id="KW-1185">Reference proteome</keyword>
<dbReference type="InterPro" id="IPR034110">
    <property type="entry name" value="LSMD1_Sm"/>
</dbReference>
<organism evidence="4 5">
    <name type="scientific">Desmophyllum pertusum</name>
    <dbReference type="NCBI Taxonomy" id="174260"/>
    <lineage>
        <taxon>Eukaryota</taxon>
        <taxon>Metazoa</taxon>
        <taxon>Cnidaria</taxon>
        <taxon>Anthozoa</taxon>
        <taxon>Hexacorallia</taxon>
        <taxon>Scleractinia</taxon>
        <taxon>Caryophylliina</taxon>
        <taxon>Caryophylliidae</taxon>
        <taxon>Desmophyllum</taxon>
    </lineage>
</organism>
<name>A0A9W9ZE24_9CNID</name>
<dbReference type="Proteomes" id="UP001163046">
    <property type="component" value="Unassembled WGS sequence"/>
</dbReference>
<sequence length="116" mass="13077">MADGLDEYSADLIVEDSEGYEESTSTTNETDYNSDNSEKSEKRKLLELWLNKIMRIKISDGRTLIGSFLCTDQDRNIILGSCQEFVGSLDEKEEPRILGLAMVPGKHIISIEVDEE</sequence>
<dbReference type="InterPro" id="IPR010920">
    <property type="entry name" value="LSM_dom_sf"/>
</dbReference>
<feature type="domain" description="Sm" evidence="3">
    <location>
        <begin position="41"/>
        <end position="116"/>
    </location>
</feature>
<dbReference type="PROSITE" id="PS52002">
    <property type="entry name" value="SM"/>
    <property type="match status" value="1"/>
</dbReference>
<dbReference type="PANTHER" id="PTHR10701:SF5">
    <property type="entry name" value="N-ALPHA-ACETYLTRANSFERASE 38, NATC AUXILIARY SUBUNIT"/>
    <property type="match status" value="1"/>
</dbReference>
<feature type="region of interest" description="Disordered" evidence="2">
    <location>
        <begin position="1"/>
        <end position="41"/>
    </location>
</feature>
<protein>
    <submittedName>
        <fullName evidence="4">N(Alpha)-acetyltransferase 38, NatC auxiliary</fullName>
    </submittedName>
</protein>
<dbReference type="SUPFAM" id="SSF50182">
    <property type="entry name" value="Sm-like ribonucleoproteins"/>
    <property type="match status" value="1"/>
</dbReference>
<dbReference type="InterPro" id="IPR001163">
    <property type="entry name" value="Sm_dom_euk/arc"/>
</dbReference>
<comment type="similarity">
    <text evidence="1">Belongs to the snRNP Sm proteins family.</text>
</comment>
<dbReference type="InterPro" id="IPR047575">
    <property type="entry name" value="Sm"/>
</dbReference>
<dbReference type="GO" id="GO:0003723">
    <property type="term" value="F:RNA binding"/>
    <property type="evidence" value="ECO:0007669"/>
    <property type="project" value="InterPro"/>
</dbReference>
<dbReference type="PANTHER" id="PTHR10701">
    <property type="entry name" value="SMALL NUCLEAR RIBONUCLEOPROTEIN-ASSOCIATED PROTEIN B AND N"/>
    <property type="match status" value="1"/>
</dbReference>
<dbReference type="OrthoDB" id="368909at2759"/>
<feature type="compositionally biased region" description="Acidic residues" evidence="2">
    <location>
        <begin position="1"/>
        <end position="21"/>
    </location>
</feature>
<evidence type="ECO:0000256" key="1">
    <source>
        <dbReference type="ARBA" id="ARBA00006850"/>
    </source>
</evidence>
<dbReference type="EMBL" id="MU826356">
    <property type="protein sequence ID" value="KAJ7379585.1"/>
    <property type="molecule type" value="Genomic_DNA"/>
</dbReference>
<dbReference type="Pfam" id="PF01423">
    <property type="entry name" value="LSM"/>
    <property type="match status" value="1"/>
</dbReference>
<feature type="compositionally biased region" description="Polar residues" evidence="2">
    <location>
        <begin position="22"/>
        <end position="35"/>
    </location>
</feature>
<reference evidence="4" key="1">
    <citation type="submission" date="2023-01" db="EMBL/GenBank/DDBJ databases">
        <title>Genome assembly of the deep-sea coral Lophelia pertusa.</title>
        <authorList>
            <person name="Herrera S."/>
            <person name="Cordes E."/>
        </authorList>
    </citation>
    <scope>NUCLEOTIDE SEQUENCE</scope>
    <source>
        <strain evidence="4">USNM1676648</strain>
        <tissue evidence="4">Polyp</tissue>
    </source>
</reference>
<dbReference type="GO" id="GO:0031417">
    <property type="term" value="C:NatC complex"/>
    <property type="evidence" value="ECO:0007669"/>
    <property type="project" value="InterPro"/>
</dbReference>
<evidence type="ECO:0000313" key="5">
    <source>
        <dbReference type="Proteomes" id="UP001163046"/>
    </source>
</evidence>
<evidence type="ECO:0000256" key="2">
    <source>
        <dbReference type="SAM" id="MobiDB-lite"/>
    </source>
</evidence>
<proteinExistence type="inferred from homology"/>
<dbReference type="Gene3D" id="2.30.30.100">
    <property type="match status" value="1"/>
</dbReference>
<dbReference type="AlphaFoldDB" id="A0A9W9ZE24"/>
<evidence type="ECO:0000313" key="4">
    <source>
        <dbReference type="EMBL" id="KAJ7379585.1"/>
    </source>
</evidence>
<dbReference type="SMART" id="SM00651">
    <property type="entry name" value="Sm"/>
    <property type="match status" value="1"/>
</dbReference>
<evidence type="ECO:0000259" key="3">
    <source>
        <dbReference type="PROSITE" id="PS52002"/>
    </source>
</evidence>
<comment type="caution">
    <text evidence="4">The sequence shown here is derived from an EMBL/GenBank/DDBJ whole genome shotgun (WGS) entry which is preliminary data.</text>
</comment>
<accession>A0A9W9ZE24</accession>
<dbReference type="InterPro" id="IPR050914">
    <property type="entry name" value="snRNP_SmB/NAA38-like"/>
</dbReference>